<accession>A0AAV6T8Q8</accession>
<dbReference type="Proteomes" id="UP000693946">
    <property type="component" value="Linkage Group LG1"/>
</dbReference>
<evidence type="ECO:0000256" key="1">
    <source>
        <dbReference type="PROSITE-ProRule" id="PRU00047"/>
    </source>
</evidence>
<dbReference type="GO" id="GO:0008270">
    <property type="term" value="F:zinc ion binding"/>
    <property type="evidence" value="ECO:0007669"/>
    <property type="project" value="UniProtKB-KW"/>
</dbReference>
<keyword evidence="1" id="KW-0863">Zinc-finger</keyword>
<gene>
    <name evidence="4" type="ORF">JOB18_031563</name>
</gene>
<evidence type="ECO:0000256" key="2">
    <source>
        <dbReference type="SAM" id="MobiDB-lite"/>
    </source>
</evidence>
<keyword evidence="1" id="KW-0862">Zinc</keyword>
<organism evidence="4 5">
    <name type="scientific">Solea senegalensis</name>
    <name type="common">Senegalese sole</name>
    <dbReference type="NCBI Taxonomy" id="28829"/>
    <lineage>
        <taxon>Eukaryota</taxon>
        <taxon>Metazoa</taxon>
        <taxon>Chordata</taxon>
        <taxon>Craniata</taxon>
        <taxon>Vertebrata</taxon>
        <taxon>Euteleostomi</taxon>
        <taxon>Actinopterygii</taxon>
        <taxon>Neopterygii</taxon>
        <taxon>Teleostei</taxon>
        <taxon>Neoteleostei</taxon>
        <taxon>Acanthomorphata</taxon>
        <taxon>Carangaria</taxon>
        <taxon>Pleuronectiformes</taxon>
        <taxon>Pleuronectoidei</taxon>
        <taxon>Soleidae</taxon>
        <taxon>Solea</taxon>
    </lineage>
</organism>
<keyword evidence="5" id="KW-1185">Reference proteome</keyword>
<feature type="region of interest" description="Disordered" evidence="2">
    <location>
        <begin position="131"/>
        <end position="168"/>
    </location>
</feature>
<comment type="caution">
    <text evidence="4">The sequence shown here is derived from an EMBL/GenBank/DDBJ whole genome shotgun (WGS) entry which is preliminary data.</text>
</comment>
<dbReference type="PROSITE" id="PS50158">
    <property type="entry name" value="ZF_CCHC"/>
    <property type="match status" value="1"/>
</dbReference>
<feature type="compositionally biased region" description="Basic and acidic residues" evidence="2">
    <location>
        <begin position="133"/>
        <end position="148"/>
    </location>
</feature>
<reference evidence="4 5" key="1">
    <citation type="journal article" date="2021" name="Sci. Rep.">
        <title>Chromosome anchoring in Senegalese sole (Solea senegalensis) reveals sex-associated markers and genome rearrangements in flatfish.</title>
        <authorList>
            <person name="Guerrero-Cozar I."/>
            <person name="Gomez-Garrido J."/>
            <person name="Berbel C."/>
            <person name="Martinez-Blanch J.F."/>
            <person name="Alioto T."/>
            <person name="Claros M.G."/>
            <person name="Gagnaire P.A."/>
            <person name="Manchado M."/>
        </authorList>
    </citation>
    <scope>NUCLEOTIDE SEQUENCE [LARGE SCALE GENOMIC DNA]</scope>
    <source>
        <strain evidence="4">Sse05_10M</strain>
    </source>
</reference>
<dbReference type="GO" id="GO:0003676">
    <property type="term" value="F:nucleic acid binding"/>
    <property type="evidence" value="ECO:0007669"/>
    <property type="project" value="InterPro"/>
</dbReference>
<evidence type="ECO:0000313" key="4">
    <source>
        <dbReference type="EMBL" id="KAG7525770.1"/>
    </source>
</evidence>
<sequence length="256" mass="29036">MQAKDGSDCYSTASSETVTDYIIRAETIFTSLRRADEHISDGLQIAMVVKELPDSYKPFVVHITQSNDIVTFSEFKTKLRSYESMEKYGKSDKNVMKTSGATRSRGRGRRRKMDLADVKCYACGKKGHMARTCPDEHQTRREERKWEPRQGSGFNRGRGRDHVKKAEGETGAEPASFCFFKMSDSSTQRGNKKGLMVDCGSDQRCYKVQNSGQELQTRGPQDRACRRDQGKRDGEDEGRRRSLLAERRGTTSENEA</sequence>
<feature type="compositionally biased region" description="Basic and acidic residues" evidence="2">
    <location>
        <begin position="220"/>
        <end position="250"/>
    </location>
</feature>
<feature type="compositionally biased region" description="Polar residues" evidence="2">
    <location>
        <begin position="210"/>
        <end position="219"/>
    </location>
</feature>
<keyword evidence="1" id="KW-0479">Metal-binding</keyword>
<feature type="region of interest" description="Disordered" evidence="2">
    <location>
        <begin position="210"/>
        <end position="256"/>
    </location>
</feature>
<protein>
    <submittedName>
        <fullName evidence="4">Myosin heavy fast skeletal muscle</fullName>
    </submittedName>
</protein>
<dbReference type="AlphaFoldDB" id="A0AAV6T8Q8"/>
<evidence type="ECO:0000313" key="5">
    <source>
        <dbReference type="Proteomes" id="UP000693946"/>
    </source>
</evidence>
<name>A0AAV6T8Q8_SOLSE</name>
<dbReference type="EMBL" id="JAGKHQ010000001">
    <property type="protein sequence ID" value="KAG7525770.1"/>
    <property type="molecule type" value="Genomic_DNA"/>
</dbReference>
<feature type="compositionally biased region" description="Basic and acidic residues" evidence="2">
    <location>
        <begin position="158"/>
        <end position="168"/>
    </location>
</feature>
<dbReference type="Pfam" id="PF00098">
    <property type="entry name" value="zf-CCHC"/>
    <property type="match status" value="1"/>
</dbReference>
<proteinExistence type="predicted"/>
<dbReference type="SMART" id="SM00343">
    <property type="entry name" value="ZnF_C2HC"/>
    <property type="match status" value="1"/>
</dbReference>
<dbReference type="InterPro" id="IPR001878">
    <property type="entry name" value="Znf_CCHC"/>
</dbReference>
<dbReference type="Pfam" id="PF14223">
    <property type="entry name" value="Retrotran_gag_2"/>
    <property type="match status" value="1"/>
</dbReference>
<evidence type="ECO:0000259" key="3">
    <source>
        <dbReference type="PROSITE" id="PS50158"/>
    </source>
</evidence>
<feature type="domain" description="CCHC-type" evidence="3">
    <location>
        <begin position="119"/>
        <end position="135"/>
    </location>
</feature>